<protein>
    <submittedName>
        <fullName evidence="1">Uncharacterized protein</fullName>
    </submittedName>
</protein>
<gene>
    <name evidence="1" type="ORF">DV515_00005801</name>
</gene>
<sequence length="186" mass="20848">MALKKLPWEDMVEKSPLEGRVPMNEDGTSFYFHGIVTSEITPSRGAGCQLPPNERPGFMKSFLDDLTNYLLVSDLPFWVPQNGTEIKSPWKGKCLHSRDCPAKGAENGACRYICYFLDSTASHLIAGAESLCCQRCLESQQGKGKKDPQEGVKYTWAVHQHCQQCHPGVWLKSVYTISVINYPSNF</sequence>
<keyword evidence="2" id="KW-1185">Reference proteome</keyword>
<name>A0A3L8SMC7_CHLGU</name>
<dbReference type="Proteomes" id="UP000276834">
    <property type="component" value="Unassembled WGS sequence"/>
</dbReference>
<reference evidence="1 2" key="1">
    <citation type="journal article" date="2018" name="Proc. R. Soc. B">
        <title>A non-coding region near Follistatin controls head colour polymorphism in the Gouldian finch.</title>
        <authorList>
            <person name="Toomey M.B."/>
            <person name="Marques C.I."/>
            <person name="Andrade P."/>
            <person name="Araujo P.M."/>
            <person name="Sabatino S."/>
            <person name="Gazda M.A."/>
            <person name="Afonso S."/>
            <person name="Lopes R.J."/>
            <person name="Corbo J.C."/>
            <person name="Carneiro M."/>
        </authorList>
    </citation>
    <scope>NUCLEOTIDE SEQUENCE [LARGE SCALE GENOMIC DNA]</scope>
    <source>
        <strain evidence="1">Red01</strain>
        <tissue evidence="1">Muscle</tissue>
    </source>
</reference>
<evidence type="ECO:0000313" key="1">
    <source>
        <dbReference type="EMBL" id="RLW04485.1"/>
    </source>
</evidence>
<dbReference type="AlphaFoldDB" id="A0A3L8SMC7"/>
<evidence type="ECO:0000313" key="2">
    <source>
        <dbReference type="Proteomes" id="UP000276834"/>
    </source>
</evidence>
<dbReference type="EMBL" id="QUSF01000013">
    <property type="protein sequence ID" value="RLW04485.1"/>
    <property type="molecule type" value="Genomic_DNA"/>
</dbReference>
<proteinExistence type="predicted"/>
<organism evidence="1 2">
    <name type="scientific">Chloebia gouldiae</name>
    <name type="common">Gouldian finch</name>
    <name type="synonym">Erythrura gouldiae</name>
    <dbReference type="NCBI Taxonomy" id="44316"/>
    <lineage>
        <taxon>Eukaryota</taxon>
        <taxon>Metazoa</taxon>
        <taxon>Chordata</taxon>
        <taxon>Craniata</taxon>
        <taxon>Vertebrata</taxon>
        <taxon>Euteleostomi</taxon>
        <taxon>Archelosauria</taxon>
        <taxon>Archosauria</taxon>
        <taxon>Dinosauria</taxon>
        <taxon>Saurischia</taxon>
        <taxon>Theropoda</taxon>
        <taxon>Coelurosauria</taxon>
        <taxon>Aves</taxon>
        <taxon>Neognathae</taxon>
        <taxon>Neoaves</taxon>
        <taxon>Telluraves</taxon>
        <taxon>Australaves</taxon>
        <taxon>Passeriformes</taxon>
        <taxon>Passeroidea</taxon>
        <taxon>Passeridae</taxon>
        <taxon>Chloebia</taxon>
    </lineage>
</organism>
<accession>A0A3L8SMC7</accession>
<comment type="caution">
    <text evidence="1">The sequence shown here is derived from an EMBL/GenBank/DDBJ whole genome shotgun (WGS) entry which is preliminary data.</text>
</comment>